<proteinExistence type="predicted"/>
<evidence type="ECO:0000259" key="3">
    <source>
        <dbReference type="Pfam" id="PF00588"/>
    </source>
</evidence>
<dbReference type="Pfam" id="PF00588">
    <property type="entry name" value="SpoU_methylase"/>
    <property type="match status" value="1"/>
</dbReference>
<dbReference type="RefSeq" id="WP_258292921.1">
    <property type="nucleotide sequence ID" value="NZ_JANKJG010000001.1"/>
</dbReference>
<dbReference type="InterPro" id="IPR001537">
    <property type="entry name" value="SpoU_MeTrfase"/>
</dbReference>
<dbReference type="Proteomes" id="UP001165396">
    <property type="component" value="Unassembled WGS sequence"/>
</dbReference>
<dbReference type="InterPro" id="IPR029028">
    <property type="entry name" value="Alpha/beta_knot_MTases"/>
</dbReference>
<protein>
    <submittedName>
        <fullName evidence="4">TrmH family RNA methyltransferase</fullName>
    </submittedName>
</protein>
<evidence type="ECO:0000313" key="5">
    <source>
        <dbReference type="Proteomes" id="UP001165396"/>
    </source>
</evidence>
<gene>
    <name evidence="4" type="ORF">NTA49_01725</name>
</gene>
<keyword evidence="2" id="KW-0808">Transferase</keyword>
<evidence type="ECO:0000256" key="1">
    <source>
        <dbReference type="ARBA" id="ARBA00022603"/>
    </source>
</evidence>
<organism evidence="4 5">
    <name type="scientific">Pseudosulfitobacter koreensis</name>
    <dbReference type="NCBI Taxonomy" id="2968472"/>
    <lineage>
        <taxon>Bacteria</taxon>
        <taxon>Pseudomonadati</taxon>
        <taxon>Pseudomonadota</taxon>
        <taxon>Alphaproteobacteria</taxon>
        <taxon>Rhodobacterales</taxon>
        <taxon>Roseobacteraceae</taxon>
        <taxon>Pseudosulfitobacter</taxon>
    </lineage>
</organism>
<evidence type="ECO:0000256" key="2">
    <source>
        <dbReference type="ARBA" id="ARBA00022679"/>
    </source>
</evidence>
<dbReference type="SUPFAM" id="SSF75217">
    <property type="entry name" value="alpha/beta knot"/>
    <property type="match status" value="1"/>
</dbReference>
<evidence type="ECO:0000313" key="4">
    <source>
        <dbReference type="EMBL" id="MCR8825248.1"/>
    </source>
</evidence>
<feature type="domain" description="tRNA/rRNA methyltransferase SpoU type" evidence="3">
    <location>
        <begin position="3"/>
        <end position="125"/>
    </location>
</feature>
<comment type="caution">
    <text evidence="4">The sequence shown here is derived from an EMBL/GenBank/DDBJ whole genome shotgun (WGS) entry which is preliminary data.</text>
</comment>
<dbReference type="GO" id="GO:0008168">
    <property type="term" value="F:methyltransferase activity"/>
    <property type="evidence" value="ECO:0007669"/>
    <property type="project" value="UniProtKB-KW"/>
</dbReference>
<dbReference type="Gene3D" id="3.40.1280.10">
    <property type="match status" value="1"/>
</dbReference>
<dbReference type="EMBL" id="JANKJG010000001">
    <property type="protein sequence ID" value="MCR8825248.1"/>
    <property type="molecule type" value="Genomic_DNA"/>
</dbReference>
<accession>A0ABT1YWI2</accession>
<keyword evidence="1 4" id="KW-0489">Methyltransferase</keyword>
<sequence length="174" mass="18527">MFLLASLQSPINIGMILRTAEVFGHGVTIYDPTNVMQGGNLDWVADFGCGSFGRRPPFVSPDLSTCLDRAQGRVITTAADGTATPLGAFVWQPDDCIVFGNEYDGILKQIETNADATVWVPVPKRYLPKPKSKSPIDPDRSDGVVNDGSTSLNVAATAAIIAHAIYASRTDLGS</sequence>
<reference evidence="4" key="1">
    <citation type="submission" date="2022-07" db="EMBL/GenBank/DDBJ databases">
        <title>Pseudosulfitobacter sp. strain AP-MA-4, whole genome sequence.</title>
        <authorList>
            <person name="Jiang Y."/>
        </authorList>
    </citation>
    <scope>NUCLEOTIDE SEQUENCE</scope>
    <source>
        <strain evidence="4">AP-MA-4</strain>
    </source>
</reference>
<dbReference type="GO" id="GO:0032259">
    <property type="term" value="P:methylation"/>
    <property type="evidence" value="ECO:0007669"/>
    <property type="project" value="UniProtKB-KW"/>
</dbReference>
<name>A0ABT1YWI2_9RHOB</name>
<dbReference type="InterPro" id="IPR029026">
    <property type="entry name" value="tRNA_m1G_MTases_N"/>
</dbReference>
<keyword evidence="5" id="KW-1185">Reference proteome</keyword>